<accession>A0A7R6P5X7</accession>
<dbReference type="OrthoDB" id="7056808at2"/>
<reference evidence="1 2" key="1">
    <citation type="journal article" date="2008" name="Int. J. Syst. Evol. Microbiol.">
        <title>Amphritea japonica sp. nov. and Amphritea balenae sp. nov., isolated from the sediment adjacent to sperm whale carcasses off Kagoshima, Japan.</title>
        <authorList>
            <person name="Miyazaki M."/>
            <person name="Nogi Y."/>
            <person name="Fujiwara Y."/>
            <person name="Kawato M."/>
            <person name="Nagahama T."/>
            <person name="Kubokawa K."/>
            <person name="Horikoshi K."/>
        </authorList>
    </citation>
    <scope>NUCLEOTIDE SEQUENCE [LARGE SCALE GENOMIC DNA]</scope>
    <source>
        <strain evidence="1 2">ATCC BAA-1530</strain>
    </source>
</reference>
<protein>
    <submittedName>
        <fullName evidence="1">Uncharacterized protein</fullName>
    </submittedName>
</protein>
<dbReference type="KEGG" id="ajp:AMJAP_3244"/>
<name>A0A7R6P5X7_9GAMM</name>
<sequence length="222" mass="25861">MKCWAKNVSPCCNKQSSEHYISKGLFSDKMLFVENAPFLGGASKEISKASLTRNCLCKRHNERLSIYDAEAIHYGESLRYCLELSIKRRKSNARKFSLHTKSINYDRFNRWFLKTYLGLAEFFRYDSAIDKEELAKLVYSETSIKHYLHLEVAMEIQEDFQIKESVSIAPLEKNEKTIGMQVELYGIRLNGVFSDRPEHIQKPIKIRFNEHKQGPSCMVKFG</sequence>
<gene>
    <name evidence="1" type="ORF">AMJAP_3244</name>
</gene>
<dbReference type="EMBL" id="AP014545">
    <property type="protein sequence ID" value="BBB27829.1"/>
    <property type="molecule type" value="Genomic_DNA"/>
</dbReference>
<evidence type="ECO:0000313" key="1">
    <source>
        <dbReference type="EMBL" id="BBB27829.1"/>
    </source>
</evidence>
<dbReference type="RefSeq" id="WP_156815246.1">
    <property type="nucleotide sequence ID" value="NZ_AP014545.1"/>
</dbReference>
<keyword evidence="2" id="KW-1185">Reference proteome</keyword>
<dbReference type="Proteomes" id="UP000595663">
    <property type="component" value="Chromosome"/>
</dbReference>
<evidence type="ECO:0000313" key="2">
    <source>
        <dbReference type="Proteomes" id="UP000595663"/>
    </source>
</evidence>
<dbReference type="AlphaFoldDB" id="A0A7R6P5X7"/>
<proteinExistence type="predicted"/>
<organism evidence="1 2">
    <name type="scientific">Amphritea japonica ATCC BAA-1530</name>
    <dbReference type="NCBI Taxonomy" id="1278309"/>
    <lineage>
        <taxon>Bacteria</taxon>
        <taxon>Pseudomonadati</taxon>
        <taxon>Pseudomonadota</taxon>
        <taxon>Gammaproteobacteria</taxon>
        <taxon>Oceanospirillales</taxon>
        <taxon>Oceanospirillaceae</taxon>
        <taxon>Amphritea</taxon>
    </lineage>
</organism>